<dbReference type="GO" id="GO:0006080">
    <property type="term" value="P:substituted mannan metabolic process"/>
    <property type="evidence" value="ECO:0007669"/>
    <property type="project" value="InterPro"/>
</dbReference>
<feature type="active site" description="Nucleophile" evidence="4">
    <location>
        <position position="296"/>
    </location>
</feature>
<dbReference type="AlphaFoldDB" id="A0A2L0UC47"/>
<proteinExistence type="inferred from homology"/>
<feature type="active site" description="Proton donor" evidence="4">
    <location>
        <position position="185"/>
    </location>
</feature>
<organism evidence="6 7">
    <name type="scientific">Arthrobacter agilis</name>
    <dbReference type="NCBI Taxonomy" id="37921"/>
    <lineage>
        <taxon>Bacteria</taxon>
        <taxon>Bacillati</taxon>
        <taxon>Actinomycetota</taxon>
        <taxon>Actinomycetes</taxon>
        <taxon>Micrococcales</taxon>
        <taxon>Micrococcaceae</taxon>
        <taxon>Arthrobacter</taxon>
    </lineage>
</organism>
<dbReference type="SUPFAM" id="SSF51445">
    <property type="entry name" value="(Trans)glycosidases"/>
    <property type="match status" value="1"/>
</dbReference>
<keyword evidence="3 4" id="KW-0326">Glycosidase</keyword>
<dbReference type="EMBL" id="CP024915">
    <property type="protein sequence ID" value="AUZ86808.1"/>
    <property type="molecule type" value="Genomic_DNA"/>
</dbReference>
<accession>A0A2L0UC47</accession>
<evidence type="ECO:0000256" key="2">
    <source>
        <dbReference type="ARBA" id="ARBA00022801"/>
    </source>
</evidence>
<dbReference type="Gene3D" id="3.20.20.80">
    <property type="entry name" value="Glycosidases"/>
    <property type="match status" value="1"/>
</dbReference>
<evidence type="ECO:0000256" key="3">
    <source>
        <dbReference type="ARBA" id="ARBA00023295"/>
    </source>
</evidence>
<evidence type="ECO:0000313" key="7">
    <source>
        <dbReference type="Proteomes" id="UP000239187"/>
    </source>
</evidence>
<feature type="domain" description="GH26" evidence="5">
    <location>
        <begin position="60"/>
        <end position="352"/>
    </location>
</feature>
<dbReference type="Pfam" id="PF02156">
    <property type="entry name" value="Glyco_hydro_26"/>
    <property type="match status" value="1"/>
</dbReference>
<dbReference type="GO" id="GO:0016985">
    <property type="term" value="F:mannan endo-1,4-beta-mannosidase activity"/>
    <property type="evidence" value="ECO:0007669"/>
    <property type="project" value="InterPro"/>
</dbReference>
<dbReference type="RefSeq" id="WP_208740683.1">
    <property type="nucleotide sequence ID" value="NZ_CP024915.1"/>
</dbReference>
<evidence type="ECO:0000256" key="1">
    <source>
        <dbReference type="ARBA" id="ARBA00007754"/>
    </source>
</evidence>
<dbReference type="InterPro" id="IPR022790">
    <property type="entry name" value="GH26_dom"/>
</dbReference>
<dbReference type="PANTHER" id="PTHR40079">
    <property type="entry name" value="MANNAN ENDO-1,4-BETA-MANNOSIDASE E-RELATED"/>
    <property type="match status" value="1"/>
</dbReference>
<protein>
    <submittedName>
        <fullName evidence="6">Beta-mannanase</fullName>
    </submittedName>
</protein>
<sequence length="356" mass="37886">MGRKAVLALVAVLTVCLGVVLFLPRPAGTQAGHEQDDVQADACGNVRSGEIAPAARSLPASGGPAPAGLPPISGERPALGIATEGGFGSPAQWDEAARALGESPSLIMAYSDFTAPLPVAGLEAVAARGATPVLTWEPWEPAAGPGQTRFALAGIAAGHHDAYLQQWAASMRSYGRPVLLRFAHEMNSPWYPWGAGTNGNTPADYVAAWRHVHGLFDAAGVDNVSWVWNPEAPDCDSRPLAAFYPGHDYVDVVGLDGYNWGTSRENETWRTPEEIFAEGLHQLRRLAPGSPVLIGETASTDEGGSKPAWTEELVEYLAAQPDVQAFVWFDHDKESDWRFASSDASREALRAALASR</sequence>
<gene>
    <name evidence="6" type="ORF">CVO76_03495</name>
</gene>
<evidence type="ECO:0000256" key="4">
    <source>
        <dbReference type="PROSITE-ProRule" id="PRU01100"/>
    </source>
</evidence>
<dbReference type="InterPro" id="IPR017853">
    <property type="entry name" value="GH"/>
</dbReference>
<keyword evidence="2 4" id="KW-0378">Hydrolase</keyword>
<name>A0A2L0UC47_9MICC</name>
<evidence type="ECO:0000259" key="5">
    <source>
        <dbReference type="PROSITE" id="PS51764"/>
    </source>
</evidence>
<reference evidence="6 7" key="1">
    <citation type="submission" date="2017-11" db="EMBL/GenBank/DDBJ databases">
        <title>Draft genome of Arthrobacter agilis strain UMCV2, a plant growth-promoting rhizobacterium and biocontrol capacity of phytopathogenic fungi.</title>
        <authorList>
            <person name="Martinez-Camara R."/>
            <person name="Santoyo G."/>
            <person name="Moreno-Hagelsieb G."/>
            <person name="Valencia-Cantero E."/>
        </authorList>
    </citation>
    <scope>NUCLEOTIDE SEQUENCE [LARGE SCALE GENOMIC DNA]</scope>
    <source>
        <strain evidence="6 7">UMCV2</strain>
    </source>
</reference>
<evidence type="ECO:0000313" key="6">
    <source>
        <dbReference type="EMBL" id="AUZ86808.1"/>
    </source>
</evidence>
<dbReference type="PANTHER" id="PTHR40079:SF4">
    <property type="entry name" value="GH26 DOMAIN-CONTAINING PROTEIN-RELATED"/>
    <property type="match status" value="1"/>
</dbReference>
<dbReference type="PRINTS" id="PR00739">
    <property type="entry name" value="GLHYDRLASE26"/>
</dbReference>
<comment type="similarity">
    <text evidence="1 4">Belongs to the glycosyl hydrolase 26 family.</text>
</comment>
<dbReference type="Proteomes" id="UP000239187">
    <property type="component" value="Chromosome"/>
</dbReference>
<dbReference type="PROSITE" id="PS51764">
    <property type="entry name" value="GH26"/>
    <property type="match status" value="1"/>
</dbReference>
<dbReference type="InterPro" id="IPR000805">
    <property type="entry name" value="Glyco_hydro_26"/>
</dbReference>